<feature type="domain" description="Oxidoreductase molybdopterin-binding" evidence="5">
    <location>
        <begin position="55"/>
        <end position="228"/>
    </location>
</feature>
<dbReference type="CDD" id="cd02110">
    <property type="entry name" value="SO_family_Moco_dimer"/>
    <property type="match status" value="1"/>
</dbReference>
<dbReference type="SUPFAM" id="SSF56524">
    <property type="entry name" value="Oxidoreductase molybdopterin-binding domain"/>
    <property type="match status" value="1"/>
</dbReference>
<dbReference type="Pfam" id="PF03404">
    <property type="entry name" value="Mo-co_dimer"/>
    <property type="match status" value="1"/>
</dbReference>
<dbReference type="InterPro" id="IPR008335">
    <property type="entry name" value="Mopterin_OxRdtase_euk"/>
</dbReference>
<keyword evidence="8" id="KW-1185">Reference proteome</keyword>
<evidence type="ECO:0000256" key="2">
    <source>
        <dbReference type="ARBA" id="ARBA00022505"/>
    </source>
</evidence>
<proteinExistence type="predicted"/>
<sequence>MAARLGEVSAPARVAGPDEGVTVEELALAARNHGLPLEALRYDVTPPGLHYVLTHYDIPATDAGGWRLTVGGEVREPLVLDLDALRARPAVTRRVTMECAGNGRALLSPRPVSQPWLVEAVGTAEWTGVPLRVLLAEAGVRPAAVEAVFTGADHGVERGVEQDYRRSLPLAVATGDDPEVLVAYAMNGAPLPPQHGHPLRLVVPGWYGMAQVKWLRDITLADRPFTGFQQAVAYRLRQSPEEAGEPVTRIAPRALLLPPGFPDFMSRVRVVRPGEVHLEGRAWSGHAPVTRVEVSADGGGSWREAELDPPQAGHPWAWRHWRHRWTAVPGRHVLSARATDARGRTQPLDQPWNRGGFAVNLVQRVEVHCLDGAPGEPAGP</sequence>
<comment type="cofactor">
    <cofactor evidence="1">
        <name>Mo-molybdopterin</name>
        <dbReference type="ChEBI" id="CHEBI:71302"/>
    </cofactor>
</comment>
<organism evidence="7 8">
    <name type="scientific">Kitasatospora herbaricolor</name>
    <dbReference type="NCBI Taxonomy" id="68217"/>
    <lineage>
        <taxon>Bacteria</taxon>
        <taxon>Bacillati</taxon>
        <taxon>Actinomycetota</taxon>
        <taxon>Actinomycetes</taxon>
        <taxon>Kitasatosporales</taxon>
        <taxon>Streptomycetaceae</taxon>
        <taxon>Kitasatospora</taxon>
    </lineage>
</organism>
<dbReference type="SUPFAM" id="SSF81296">
    <property type="entry name" value="E set domains"/>
    <property type="match status" value="1"/>
</dbReference>
<feature type="domain" description="Moybdenum cofactor oxidoreductase dimerisation" evidence="6">
    <location>
        <begin position="273"/>
        <end position="368"/>
    </location>
</feature>
<keyword evidence="3" id="KW-0479">Metal-binding</keyword>
<gene>
    <name evidence="7" type="ORF">OG469_11665</name>
</gene>
<evidence type="ECO:0000313" key="7">
    <source>
        <dbReference type="EMBL" id="WUS56126.1"/>
    </source>
</evidence>
<evidence type="ECO:0000256" key="4">
    <source>
        <dbReference type="ARBA" id="ARBA00023002"/>
    </source>
</evidence>
<dbReference type="Proteomes" id="UP001432014">
    <property type="component" value="Chromosome"/>
</dbReference>
<keyword evidence="2" id="KW-0500">Molybdenum</keyword>
<dbReference type="RefSeq" id="WP_329499262.1">
    <property type="nucleotide sequence ID" value="NZ_CP108460.1"/>
</dbReference>
<evidence type="ECO:0000313" key="8">
    <source>
        <dbReference type="Proteomes" id="UP001432014"/>
    </source>
</evidence>
<dbReference type="InterPro" id="IPR036374">
    <property type="entry name" value="OxRdtase_Mopterin-bd_sf"/>
</dbReference>
<evidence type="ECO:0000256" key="1">
    <source>
        <dbReference type="ARBA" id="ARBA00001924"/>
    </source>
</evidence>
<dbReference type="Pfam" id="PF00174">
    <property type="entry name" value="Oxidored_molyb"/>
    <property type="match status" value="1"/>
</dbReference>
<dbReference type="PRINTS" id="PR00407">
    <property type="entry name" value="EUMOPTERIN"/>
</dbReference>
<dbReference type="Gene3D" id="3.90.420.10">
    <property type="entry name" value="Oxidoreductase, molybdopterin-binding domain"/>
    <property type="match status" value="1"/>
</dbReference>
<dbReference type="PANTHER" id="PTHR19372">
    <property type="entry name" value="SULFITE REDUCTASE"/>
    <property type="match status" value="1"/>
</dbReference>
<reference evidence="7 8" key="1">
    <citation type="submission" date="2022-10" db="EMBL/GenBank/DDBJ databases">
        <title>The complete genomes of actinobacterial strains from the NBC collection.</title>
        <authorList>
            <person name="Joergensen T.S."/>
            <person name="Alvarez Arevalo M."/>
            <person name="Sterndorff E.B."/>
            <person name="Faurdal D."/>
            <person name="Vuksanovic O."/>
            <person name="Mourched A.-S."/>
            <person name="Charusanti P."/>
            <person name="Shaw S."/>
            <person name="Blin K."/>
            <person name="Weber T."/>
        </authorList>
    </citation>
    <scope>NUCLEOTIDE SEQUENCE [LARGE SCALE GENOMIC DNA]</scope>
    <source>
        <strain evidence="7 8">NBC_01247</strain>
    </source>
</reference>
<protein>
    <submittedName>
        <fullName evidence="7">Sulfite oxidase</fullName>
    </submittedName>
</protein>
<evidence type="ECO:0000259" key="5">
    <source>
        <dbReference type="Pfam" id="PF00174"/>
    </source>
</evidence>
<evidence type="ECO:0000256" key="3">
    <source>
        <dbReference type="ARBA" id="ARBA00022723"/>
    </source>
</evidence>
<accession>A0ABZ1W5L8</accession>
<dbReference type="EMBL" id="CP108482">
    <property type="protein sequence ID" value="WUS56126.1"/>
    <property type="molecule type" value="Genomic_DNA"/>
</dbReference>
<dbReference type="InterPro" id="IPR014756">
    <property type="entry name" value="Ig_E-set"/>
</dbReference>
<dbReference type="PANTHER" id="PTHR19372:SF7">
    <property type="entry name" value="SULFITE OXIDASE, MITOCHONDRIAL"/>
    <property type="match status" value="1"/>
</dbReference>
<name>A0ABZ1W5L8_9ACTN</name>
<dbReference type="InterPro" id="IPR005066">
    <property type="entry name" value="MoCF_OxRdtse_dimer"/>
</dbReference>
<evidence type="ECO:0000259" key="6">
    <source>
        <dbReference type="Pfam" id="PF03404"/>
    </source>
</evidence>
<dbReference type="Gene3D" id="2.60.40.650">
    <property type="match status" value="1"/>
</dbReference>
<dbReference type="InterPro" id="IPR000572">
    <property type="entry name" value="OxRdtase_Mopterin-bd_dom"/>
</dbReference>
<keyword evidence="4" id="KW-0560">Oxidoreductase</keyword>